<feature type="coiled-coil region" evidence="1">
    <location>
        <begin position="411"/>
        <end position="459"/>
    </location>
</feature>
<proteinExistence type="predicted"/>
<dbReference type="PANTHER" id="PTHR34968:SF1">
    <property type="entry name" value="AUGMIN SUBUNIT 5"/>
    <property type="match status" value="1"/>
</dbReference>
<comment type="caution">
    <text evidence="2">The sequence shown here is derived from an EMBL/GenBank/DDBJ whole genome shotgun (WGS) entry which is preliminary data.</text>
</comment>
<feature type="coiled-coil region" evidence="1">
    <location>
        <begin position="87"/>
        <end position="159"/>
    </location>
</feature>
<dbReference type="GO" id="GO:0051225">
    <property type="term" value="P:spindle assembly"/>
    <property type="evidence" value="ECO:0007669"/>
    <property type="project" value="InterPro"/>
</dbReference>
<evidence type="ECO:0008006" key="4">
    <source>
        <dbReference type="Google" id="ProtNLM"/>
    </source>
</evidence>
<dbReference type="STRING" id="29655.A0A0K9PRN1"/>
<dbReference type="GO" id="GO:0070652">
    <property type="term" value="C:HAUS complex"/>
    <property type="evidence" value="ECO:0007669"/>
    <property type="project" value="InterPro"/>
</dbReference>
<evidence type="ECO:0000313" key="2">
    <source>
        <dbReference type="EMBL" id="KMZ71718.1"/>
    </source>
</evidence>
<organism evidence="2 3">
    <name type="scientific">Zostera marina</name>
    <name type="common">Eelgrass</name>
    <dbReference type="NCBI Taxonomy" id="29655"/>
    <lineage>
        <taxon>Eukaryota</taxon>
        <taxon>Viridiplantae</taxon>
        <taxon>Streptophyta</taxon>
        <taxon>Embryophyta</taxon>
        <taxon>Tracheophyta</taxon>
        <taxon>Spermatophyta</taxon>
        <taxon>Magnoliopsida</taxon>
        <taxon>Liliopsida</taxon>
        <taxon>Zosteraceae</taxon>
        <taxon>Zostera</taxon>
    </lineage>
</organism>
<dbReference type="InterPro" id="IPR029131">
    <property type="entry name" value="HAUS5"/>
</dbReference>
<dbReference type="EMBL" id="LFYR01000664">
    <property type="protein sequence ID" value="KMZ71718.1"/>
    <property type="molecule type" value="Genomic_DNA"/>
</dbReference>
<gene>
    <name evidence="2" type="ORF">ZOSMA_177G00460</name>
</gene>
<name>A0A0K9PRN1_ZOSMR</name>
<sequence>MQQSMGIEPTRILEWLQDMGYTNVLPSPELLRLICRGNMVVFWDFLLTRARSDQTATTVRKNILVHGRNNEARGDNDGERKIEIRARNLLEEETSRLREVIRRKRKDLKTMMVKVAKEEAERGRTLRDRSSRRHKQVMLEAYEQQCDEATKIFAEYQNRFHHYVNEARNAQRSSDAAKNINTISGKKTSDDVMMNETTQGRNIRNACETLASCMIEKIRNTFPAYEGMGIHSNPQPSVNELVDLNDENHEIPDNVKAIIVEALRNPMLLLQELSAYNSRVNTLIHRETEKISVKEDVTYVLTKWHFQRRYKYENNGVTYASMDVSSPLKYQIYEELNVNGESHLSTEGSTNQLLERQKAHVQQFIETEDALNKASYAKSLNKQLMKRLEESLALVTKQKVHGGLSQTICNNRQYELEVLEKEREASGLKASLKTLASNVERLENLCAQWKEVEETLRKKWKIIEEFDARRLELETIYTTFIQANLGASTFWSQQLSATQETSSKTIVPACNIIMDICYRAKDLIKKELSAFYQIIDNSHYMLPSTPEALLEYMGSNGLKGSEAIEISERNANLLVTRATCGDPSAIPSISRILVSLQYPTTENSRSALASVLESMDFCLNLRGSEAAILEQLSKVINLVDVKNRLVENNRLLSNHASCVQHEHESTVNYCLKLSSEQEKVVTEKWLPELRNAILNTKDGIELCKVIQSLVDEWWEQPAATVVDWVTVDEHNVITWLNRIKQIQMALYDQQLLSTS</sequence>
<dbReference type="AlphaFoldDB" id="A0A0K9PRN1"/>
<keyword evidence="3" id="KW-1185">Reference proteome</keyword>
<accession>A0A0K9PRN1</accession>
<reference evidence="3" key="1">
    <citation type="journal article" date="2016" name="Nature">
        <title>The genome of the seagrass Zostera marina reveals angiosperm adaptation to the sea.</title>
        <authorList>
            <person name="Olsen J.L."/>
            <person name="Rouze P."/>
            <person name="Verhelst B."/>
            <person name="Lin Y.-C."/>
            <person name="Bayer T."/>
            <person name="Collen J."/>
            <person name="Dattolo E."/>
            <person name="De Paoli E."/>
            <person name="Dittami S."/>
            <person name="Maumus F."/>
            <person name="Michel G."/>
            <person name="Kersting A."/>
            <person name="Lauritano C."/>
            <person name="Lohaus R."/>
            <person name="Toepel M."/>
            <person name="Tonon T."/>
            <person name="Vanneste K."/>
            <person name="Amirebrahimi M."/>
            <person name="Brakel J."/>
            <person name="Bostroem C."/>
            <person name="Chovatia M."/>
            <person name="Grimwood J."/>
            <person name="Jenkins J.W."/>
            <person name="Jueterbock A."/>
            <person name="Mraz A."/>
            <person name="Stam W.T."/>
            <person name="Tice H."/>
            <person name="Bornberg-Bauer E."/>
            <person name="Green P.J."/>
            <person name="Pearson G.A."/>
            <person name="Procaccini G."/>
            <person name="Duarte C.M."/>
            <person name="Schmutz J."/>
            <person name="Reusch T.B.H."/>
            <person name="Van de Peer Y."/>
        </authorList>
    </citation>
    <scope>NUCLEOTIDE SEQUENCE [LARGE SCALE GENOMIC DNA]</scope>
    <source>
        <strain evidence="3">cv. Finnish</strain>
    </source>
</reference>
<dbReference type="Pfam" id="PF14817">
    <property type="entry name" value="HAUS5"/>
    <property type="match status" value="1"/>
</dbReference>
<evidence type="ECO:0000313" key="3">
    <source>
        <dbReference type="Proteomes" id="UP000036987"/>
    </source>
</evidence>
<dbReference type="PANTHER" id="PTHR34968">
    <property type="entry name" value="AUGMIN SUBUNIT 5"/>
    <property type="match status" value="1"/>
</dbReference>
<evidence type="ECO:0000256" key="1">
    <source>
        <dbReference type="SAM" id="Coils"/>
    </source>
</evidence>
<dbReference type="Proteomes" id="UP000036987">
    <property type="component" value="Unassembled WGS sequence"/>
</dbReference>
<keyword evidence="1" id="KW-0175">Coiled coil</keyword>
<protein>
    <recommendedName>
        <fullName evidence="4">AUGMIN subunit 5</fullName>
    </recommendedName>
</protein>
<dbReference type="InterPro" id="IPR044706">
    <property type="entry name" value="AUG5_plant"/>
</dbReference>
<dbReference type="GO" id="GO:0005876">
    <property type="term" value="C:spindle microtubule"/>
    <property type="evidence" value="ECO:0007669"/>
    <property type="project" value="InterPro"/>
</dbReference>
<dbReference type="OMA" id="YEGNGIC"/>
<dbReference type="OrthoDB" id="2019614at2759"/>